<name>A0A0A2B5W5_PROMR</name>
<dbReference type="Proteomes" id="UP000030345">
    <property type="component" value="Unassembled WGS sequence"/>
</dbReference>
<reference evidence="2" key="1">
    <citation type="journal article" date="2014" name="Sci. Data">
        <title>Genomes of diverse isolates of the marine cyanobacterium Prochlorococcus.</title>
        <authorList>
            <person name="Biller S."/>
            <person name="Berube P."/>
            <person name="Thompson J."/>
            <person name="Kelly L."/>
            <person name="Roggensack S."/>
            <person name="Awad L."/>
            <person name="Roache-Johnson K."/>
            <person name="Ding H."/>
            <person name="Giovannoni S.J."/>
            <person name="Moore L.R."/>
            <person name="Chisholm S.W."/>
        </authorList>
    </citation>
    <scope>NUCLEOTIDE SEQUENCE [LARGE SCALE GENOMIC DNA]</scope>
    <source>
        <strain evidence="2">SB</strain>
    </source>
</reference>
<sequence>MAENFNRVLKIIYGGFSFPEIFRKKKKKLLFPSTEKIISYIFKN</sequence>
<proteinExistence type="predicted"/>
<evidence type="ECO:0000313" key="1">
    <source>
        <dbReference type="EMBL" id="KGG09246.1"/>
    </source>
</evidence>
<organism evidence="1 2">
    <name type="scientific">Prochlorococcus marinus str. SB</name>
    <dbReference type="NCBI Taxonomy" id="59926"/>
    <lineage>
        <taxon>Bacteria</taxon>
        <taxon>Bacillati</taxon>
        <taxon>Cyanobacteriota</taxon>
        <taxon>Cyanophyceae</taxon>
        <taxon>Synechococcales</taxon>
        <taxon>Prochlorococcaceae</taxon>
        <taxon>Prochlorococcus</taxon>
    </lineage>
</organism>
<dbReference type="AlphaFoldDB" id="A0A0A2B5W5"/>
<accession>A0A0A2B5W5</accession>
<evidence type="ECO:0000313" key="2">
    <source>
        <dbReference type="Proteomes" id="UP000030345"/>
    </source>
</evidence>
<comment type="caution">
    <text evidence="1">The sequence shown here is derived from an EMBL/GenBank/DDBJ whole genome shotgun (WGS) entry which is preliminary data.</text>
</comment>
<protein>
    <submittedName>
        <fullName evidence="1">Uncharacterized protein</fullName>
    </submittedName>
</protein>
<gene>
    <name evidence="1" type="ORF">EV02_1926</name>
</gene>
<dbReference type="EMBL" id="JNAS01000002">
    <property type="protein sequence ID" value="KGG09246.1"/>
    <property type="molecule type" value="Genomic_DNA"/>
</dbReference>